<reference evidence="1" key="1">
    <citation type="submission" date="2022-04" db="EMBL/GenBank/DDBJ databases">
        <title>Genome of the entomopathogenic fungus Entomophthora muscae.</title>
        <authorList>
            <person name="Elya C."/>
            <person name="Lovett B.R."/>
            <person name="Lee E."/>
            <person name="Macias A.M."/>
            <person name="Hajek A.E."/>
            <person name="De Bivort B.L."/>
            <person name="Kasson M.T."/>
            <person name="De Fine Licht H.H."/>
            <person name="Stajich J.E."/>
        </authorList>
    </citation>
    <scope>NUCLEOTIDE SEQUENCE</scope>
    <source>
        <strain evidence="1">Berkeley</strain>
    </source>
</reference>
<protein>
    <submittedName>
        <fullName evidence="1">Uncharacterized protein</fullName>
    </submittedName>
</protein>
<dbReference type="Proteomes" id="UP001165960">
    <property type="component" value="Unassembled WGS sequence"/>
</dbReference>
<dbReference type="EMBL" id="QTSX02006804">
    <property type="protein sequence ID" value="KAJ9052091.1"/>
    <property type="molecule type" value="Genomic_DNA"/>
</dbReference>
<name>A0ACC2RPW9_9FUNG</name>
<evidence type="ECO:0000313" key="1">
    <source>
        <dbReference type="EMBL" id="KAJ9052091.1"/>
    </source>
</evidence>
<accession>A0ACC2RPW9</accession>
<proteinExistence type="predicted"/>
<organism evidence="1 2">
    <name type="scientific">Entomophthora muscae</name>
    <dbReference type="NCBI Taxonomy" id="34485"/>
    <lineage>
        <taxon>Eukaryota</taxon>
        <taxon>Fungi</taxon>
        <taxon>Fungi incertae sedis</taxon>
        <taxon>Zoopagomycota</taxon>
        <taxon>Entomophthoromycotina</taxon>
        <taxon>Entomophthoromycetes</taxon>
        <taxon>Entomophthorales</taxon>
        <taxon>Entomophthoraceae</taxon>
        <taxon>Entomophthora</taxon>
    </lineage>
</organism>
<gene>
    <name evidence="1" type="ORF">DSO57_1037630</name>
</gene>
<evidence type="ECO:0000313" key="2">
    <source>
        <dbReference type="Proteomes" id="UP001165960"/>
    </source>
</evidence>
<comment type="caution">
    <text evidence="1">The sequence shown here is derived from an EMBL/GenBank/DDBJ whole genome shotgun (WGS) entry which is preliminary data.</text>
</comment>
<sequence>MHSSLPSFPDEERVPLIVLAAITILPDSQAIINSQIFYEFPAKYFLEFYSPKSLSHKKPQLCPGILDQTHKEPLQLLLANLAASHKNRCVVIHMCAVLQARVDLASNKDNMLKNENMWLAGNVAWLVGNKGLPEAVVAFTQQKMLAALGYSSSPSMEPWLQ</sequence>
<keyword evidence="2" id="KW-1185">Reference proteome</keyword>